<name>I2B7R9_SHIBC</name>
<dbReference type="InterPro" id="IPR029442">
    <property type="entry name" value="GyrI-like"/>
</dbReference>
<dbReference type="GO" id="GO:0008657">
    <property type="term" value="F:DNA topoisomerase type II (double strand cut, ATP-hydrolyzing) inhibitor activity"/>
    <property type="evidence" value="ECO:0007669"/>
    <property type="project" value="UniProtKB-UniRule"/>
</dbReference>
<accession>K6VD37</accession>
<evidence type="ECO:0000256" key="1">
    <source>
        <dbReference type="ARBA" id="ARBA00022490"/>
    </source>
</evidence>
<dbReference type="HOGENOM" id="CLU_113664_3_2_6"/>
<dbReference type="InterPro" id="IPR050908">
    <property type="entry name" value="SmbC-like"/>
</dbReference>
<evidence type="ECO:0000313" key="5">
    <source>
        <dbReference type="EMBL" id="AFJ46573.1"/>
    </source>
</evidence>
<dbReference type="NCBIfam" id="NF007451">
    <property type="entry name" value="PRK10016.1"/>
    <property type="match status" value="1"/>
</dbReference>
<dbReference type="RefSeq" id="WP_002439988.1">
    <property type="nucleotide sequence ID" value="NC_017910.1"/>
</dbReference>
<dbReference type="OrthoDB" id="282744at2"/>
<comment type="function">
    <text evidence="3">Inhibits the supercoiling activity of DNA gyrase. Acts by inhibiting DNA gyrase at an early step, prior to (or at the step of) binding of DNA by the gyrase. It protects cells against toxins that target DNA gyrase, by inhibiting activity of these toxins and reducing the formation of lethal double-strand breaks in the cell.</text>
</comment>
<sequence>MKYQIEHYPGSSVVGFHKVGPWELTVQEGFEQLAAWVKRQDIHSGQWMAIYYDDPQVIPPEKLRCDTVITVARSFQLPEPDSGVIKTTVAAGEYAVARARVDDENFAKPWMQFFASLQDEQTWQPTGKPCFEHYLNEGSECGVWEFDMYVPVERQ</sequence>
<feature type="domain" description="AraC effector-binding" evidence="4">
    <location>
        <begin position="1"/>
        <end position="153"/>
    </location>
</feature>
<dbReference type="SMART" id="SM00871">
    <property type="entry name" value="AraC_E_bind"/>
    <property type="match status" value="1"/>
</dbReference>
<accession>I2B7R9</accession>
<comment type="subunit">
    <text evidence="3">Interacts with DNA gyrase.</text>
</comment>
<dbReference type="InterPro" id="IPR010499">
    <property type="entry name" value="AraC_E-bd"/>
</dbReference>
<dbReference type="GO" id="GO:0005737">
    <property type="term" value="C:cytoplasm"/>
    <property type="evidence" value="ECO:0007669"/>
    <property type="project" value="UniProtKB-SubCell"/>
</dbReference>
<dbReference type="STRING" id="630626.EBL_c14710"/>
<dbReference type="Gene3D" id="3.20.80.10">
    <property type="entry name" value="Regulatory factor, effector binding domain"/>
    <property type="match status" value="1"/>
</dbReference>
<dbReference type="Proteomes" id="UP000001955">
    <property type="component" value="Chromosome"/>
</dbReference>
<comment type="subcellular location">
    <subcellularLocation>
        <location evidence="3">Cytoplasm</location>
    </subcellularLocation>
</comment>
<dbReference type="Pfam" id="PF06445">
    <property type="entry name" value="GyrI-like"/>
    <property type="match status" value="1"/>
</dbReference>
<dbReference type="EMBL" id="CP001560">
    <property type="protein sequence ID" value="AFJ46573.1"/>
    <property type="molecule type" value="Genomic_DNA"/>
</dbReference>
<keyword evidence="6" id="KW-1185">Reference proteome</keyword>
<dbReference type="InterPro" id="IPR011256">
    <property type="entry name" value="Reg_factor_effector_dom_sf"/>
</dbReference>
<gene>
    <name evidence="3" type="primary">sbmC</name>
    <name evidence="5" type="ordered locus">EBL_c14710</name>
</gene>
<evidence type="ECO:0000259" key="4">
    <source>
        <dbReference type="SMART" id="SM00871"/>
    </source>
</evidence>
<dbReference type="PANTHER" id="PTHR40055:SF2">
    <property type="entry name" value="DNA GYRASE INHIBITOR"/>
    <property type="match status" value="1"/>
</dbReference>
<dbReference type="InterPro" id="IPR024911">
    <property type="entry name" value="SmbC"/>
</dbReference>
<proteinExistence type="inferred from homology"/>
<comment type="similarity">
    <text evidence="3">Belongs to the DNA gyrase inhibitor family.</text>
</comment>
<evidence type="ECO:0000256" key="3">
    <source>
        <dbReference type="HAMAP-Rule" id="MF_01896"/>
    </source>
</evidence>
<dbReference type="SUPFAM" id="SSF55136">
    <property type="entry name" value="Probable bacterial effector-binding domain"/>
    <property type="match status" value="1"/>
</dbReference>
<evidence type="ECO:0000256" key="2">
    <source>
        <dbReference type="ARBA" id="ARBA00023016"/>
    </source>
</evidence>
<dbReference type="PANTHER" id="PTHR40055">
    <property type="entry name" value="TRANSCRIPTIONAL REGULATOR YGIV-RELATED"/>
    <property type="match status" value="1"/>
</dbReference>
<dbReference type="HAMAP" id="MF_01896">
    <property type="entry name" value="DNA_gyrase_inhibitor"/>
    <property type="match status" value="1"/>
</dbReference>
<reference evidence="5 6" key="1">
    <citation type="journal article" date="2012" name="J. Bacteriol.">
        <title>Complete genome sequence of the B12-producing Shimwellia blattae strain DSM 4481, isolated from a cockroach.</title>
        <authorList>
            <person name="Brzuszkiewicz E."/>
            <person name="Waschkowitz T."/>
            <person name="Wiezer A."/>
            <person name="Daniel R."/>
        </authorList>
    </citation>
    <scope>NUCLEOTIDE SEQUENCE [LARGE SCALE GENOMIC DNA]</scope>
    <source>
        <strain evidence="6">ATCC 29907 / DSM 4481 / JCM 1650 / NBRC 105725 / CDC 9005-74</strain>
    </source>
</reference>
<evidence type="ECO:0000313" key="6">
    <source>
        <dbReference type="Proteomes" id="UP000001955"/>
    </source>
</evidence>
<organism evidence="5 6">
    <name type="scientific">Shimwellia blattae (strain ATCC 29907 / DSM 4481 / JCM 1650 / NBRC 105725 / CDC 9005-74)</name>
    <name type="common">Escherichia blattae</name>
    <dbReference type="NCBI Taxonomy" id="630626"/>
    <lineage>
        <taxon>Bacteria</taxon>
        <taxon>Pseudomonadati</taxon>
        <taxon>Pseudomonadota</taxon>
        <taxon>Gammaproteobacteria</taxon>
        <taxon>Enterobacterales</taxon>
        <taxon>Enterobacteriaceae</taxon>
        <taxon>Shimwellia</taxon>
    </lineage>
</organism>
<keyword evidence="2 3" id="KW-0346">Stress response</keyword>
<protein>
    <recommendedName>
        <fullName evidence="3">DNA gyrase inhibitor</fullName>
    </recommendedName>
</protein>
<dbReference type="eggNOG" id="COG3449">
    <property type="taxonomic scope" value="Bacteria"/>
</dbReference>
<dbReference type="KEGG" id="ebt:EBL_c14710"/>
<keyword evidence="1 3" id="KW-0963">Cytoplasm</keyword>
<dbReference type="PATRIC" id="fig|630626.3.peg.1420"/>
<dbReference type="AlphaFoldDB" id="I2B7R9"/>